<accession>A0A9K3DMX7</accession>
<dbReference type="EMBL" id="MNCJ02000332">
    <property type="protein sequence ID" value="KAF5757052.1"/>
    <property type="molecule type" value="Genomic_DNA"/>
</dbReference>
<evidence type="ECO:0000313" key="3">
    <source>
        <dbReference type="EMBL" id="KAF5757052.1"/>
    </source>
</evidence>
<keyword evidence="4" id="KW-1185">Reference proteome</keyword>
<reference evidence="3" key="2">
    <citation type="submission" date="2020-06" db="EMBL/GenBank/DDBJ databases">
        <title>Helianthus annuus Genome sequencing and assembly Release 2.</title>
        <authorList>
            <person name="Gouzy J."/>
            <person name="Langlade N."/>
            <person name="Munos S."/>
        </authorList>
    </citation>
    <scope>NUCLEOTIDE SEQUENCE</scope>
    <source>
        <tissue evidence="3">Leaves</tissue>
    </source>
</reference>
<sequence>MSCTSRSSICSVLTAKDLEAFVDAYKIPEHFPPTLSGPDESAEFTHDRIVIYTLSFSSCGVCYPLSAFKVDLLRHFGVHFSQLHPLGFMRVVHFELSCVAVFGEPSVPLFCMFYKLISDGDWCTFAKRKDSVSPPCYSFMPTSTYPKVWKSRFIFVSAAMMLESPPLRDPKAAIEDSVPVLSANEIVQWKRVLENPTRAFTFPEGVLAMGGLSPFYSVWPKTFIGKKGVEKKVLEGSVQAGDSAIEGKDEEGSSDGKKDSQGSLRVKSSSNDEDDEDLETRLSRKQKVAQTSSPKVAPVPRNIRLRLRSASNQKTFPATKASSELHPAGVKGSLSKHLRSSSLISEPLLGSSKASIEIPTAPSSSRVRDKTPEISAARITPTFNVSPLHATGTSKPSHPEGLVSQSLCKGFFRGAGMLQLMDELRRENEGLRIDLKTSQTVAAELRCQVTDAERRLLEEKGAGVMLEQKELVWERERMA</sequence>
<dbReference type="AlphaFoldDB" id="A0A9K3DMX7"/>
<dbReference type="InterPro" id="IPR007321">
    <property type="entry name" value="Transposase_28"/>
</dbReference>
<dbReference type="PANTHER" id="PTHR31099:SF41">
    <property type="entry name" value="TRANSPOSASE (PUTATIVE), GYPSY TYPE-RELATED"/>
    <property type="match status" value="1"/>
</dbReference>
<protein>
    <recommendedName>
        <fullName evidence="2">Transposase (putative) gypsy type domain-containing protein</fullName>
    </recommendedName>
</protein>
<proteinExistence type="predicted"/>
<evidence type="ECO:0000313" key="4">
    <source>
        <dbReference type="Proteomes" id="UP000215914"/>
    </source>
</evidence>
<comment type="caution">
    <text evidence="3">The sequence shown here is derived from an EMBL/GenBank/DDBJ whole genome shotgun (WGS) entry which is preliminary data.</text>
</comment>
<dbReference type="Proteomes" id="UP000215914">
    <property type="component" value="Unassembled WGS sequence"/>
</dbReference>
<feature type="region of interest" description="Disordered" evidence="1">
    <location>
        <begin position="240"/>
        <end position="333"/>
    </location>
</feature>
<dbReference type="Gramene" id="mRNA:HanXRQr2_Chr17g0822101">
    <property type="protein sequence ID" value="mRNA:HanXRQr2_Chr17g0822101"/>
    <property type="gene ID" value="HanXRQr2_Chr17g0822101"/>
</dbReference>
<feature type="compositionally biased region" description="Polar residues" evidence="1">
    <location>
        <begin position="309"/>
        <end position="322"/>
    </location>
</feature>
<feature type="region of interest" description="Disordered" evidence="1">
    <location>
        <begin position="355"/>
        <end position="380"/>
    </location>
</feature>
<feature type="domain" description="Transposase (putative) gypsy type" evidence="2">
    <location>
        <begin position="53"/>
        <end position="116"/>
    </location>
</feature>
<evidence type="ECO:0000256" key="1">
    <source>
        <dbReference type="SAM" id="MobiDB-lite"/>
    </source>
</evidence>
<dbReference type="Pfam" id="PF04195">
    <property type="entry name" value="Transposase_28"/>
    <property type="match status" value="1"/>
</dbReference>
<evidence type="ECO:0000259" key="2">
    <source>
        <dbReference type="Pfam" id="PF04195"/>
    </source>
</evidence>
<feature type="compositionally biased region" description="Basic and acidic residues" evidence="1">
    <location>
        <begin position="245"/>
        <end position="260"/>
    </location>
</feature>
<reference evidence="3" key="1">
    <citation type="journal article" date="2017" name="Nature">
        <title>The sunflower genome provides insights into oil metabolism, flowering and Asterid evolution.</title>
        <authorList>
            <person name="Badouin H."/>
            <person name="Gouzy J."/>
            <person name="Grassa C.J."/>
            <person name="Murat F."/>
            <person name="Staton S.E."/>
            <person name="Cottret L."/>
            <person name="Lelandais-Briere C."/>
            <person name="Owens G.L."/>
            <person name="Carrere S."/>
            <person name="Mayjonade B."/>
            <person name="Legrand L."/>
            <person name="Gill N."/>
            <person name="Kane N.C."/>
            <person name="Bowers J.E."/>
            <person name="Hubner S."/>
            <person name="Bellec A."/>
            <person name="Berard A."/>
            <person name="Berges H."/>
            <person name="Blanchet N."/>
            <person name="Boniface M.C."/>
            <person name="Brunel D."/>
            <person name="Catrice O."/>
            <person name="Chaidir N."/>
            <person name="Claudel C."/>
            <person name="Donnadieu C."/>
            <person name="Faraut T."/>
            <person name="Fievet G."/>
            <person name="Helmstetter N."/>
            <person name="King M."/>
            <person name="Knapp S.J."/>
            <person name="Lai Z."/>
            <person name="Le Paslier M.C."/>
            <person name="Lippi Y."/>
            <person name="Lorenzon L."/>
            <person name="Mandel J.R."/>
            <person name="Marage G."/>
            <person name="Marchand G."/>
            <person name="Marquand E."/>
            <person name="Bret-Mestries E."/>
            <person name="Morien E."/>
            <person name="Nambeesan S."/>
            <person name="Nguyen T."/>
            <person name="Pegot-Espagnet P."/>
            <person name="Pouilly N."/>
            <person name="Raftis F."/>
            <person name="Sallet E."/>
            <person name="Schiex T."/>
            <person name="Thomas J."/>
            <person name="Vandecasteele C."/>
            <person name="Vares D."/>
            <person name="Vear F."/>
            <person name="Vautrin S."/>
            <person name="Crespi M."/>
            <person name="Mangin B."/>
            <person name="Burke J.M."/>
            <person name="Salse J."/>
            <person name="Munos S."/>
            <person name="Vincourt P."/>
            <person name="Rieseberg L.H."/>
            <person name="Langlade N.B."/>
        </authorList>
    </citation>
    <scope>NUCLEOTIDE SEQUENCE</scope>
    <source>
        <tissue evidence="3">Leaves</tissue>
    </source>
</reference>
<gene>
    <name evidence="3" type="ORF">HanXRQr2_Chr17g0822101</name>
</gene>
<name>A0A9K3DMX7_HELAN</name>
<organism evidence="3 4">
    <name type="scientific">Helianthus annuus</name>
    <name type="common">Common sunflower</name>
    <dbReference type="NCBI Taxonomy" id="4232"/>
    <lineage>
        <taxon>Eukaryota</taxon>
        <taxon>Viridiplantae</taxon>
        <taxon>Streptophyta</taxon>
        <taxon>Embryophyta</taxon>
        <taxon>Tracheophyta</taxon>
        <taxon>Spermatophyta</taxon>
        <taxon>Magnoliopsida</taxon>
        <taxon>eudicotyledons</taxon>
        <taxon>Gunneridae</taxon>
        <taxon>Pentapetalae</taxon>
        <taxon>asterids</taxon>
        <taxon>campanulids</taxon>
        <taxon>Asterales</taxon>
        <taxon>Asteraceae</taxon>
        <taxon>Asteroideae</taxon>
        <taxon>Heliantheae alliance</taxon>
        <taxon>Heliantheae</taxon>
        <taxon>Helianthus</taxon>
    </lineage>
</organism>
<dbReference type="PANTHER" id="PTHR31099">
    <property type="entry name" value="OS06G0165300 PROTEIN"/>
    <property type="match status" value="1"/>
</dbReference>